<dbReference type="GO" id="GO:0006412">
    <property type="term" value="P:translation"/>
    <property type="evidence" value="ECO:0007669"/>
    <property type="project" value="InterPro"/>
</dbReference>
<evidence type="ECO:0000313" key="5">
    <source>
        <dbReference type="Proteomes" id="UP000269945"/>
    </source>
</evidence>
<keyword evidence="2" id="KW-0689">Ribosomal protein</keyword>
<gene>
    <name evidence="4" type="ORF">BN2614_LOCUS1</name>
</gene>
<dbReference type="PANTHER" id="PTHR48160">
    <property type="entry name" value="LARGE RIBOSOMAL SUBUNIT PROTEIN EL43"/>
    <property type="match status" value="1"/>
</dbReference>
<evidence type="ECO:0000256" key="1">
    <source>
        <dbReference type="ARBA" id="ARBA00008672"/>
    </source>
</evidence>
<name>A0A9X9Q2Z2_GULGU</name>
<keyword evidence="5" id="KW-1185">Reference proteome</keyword>
<comment type="caution">
    <text evidence="4">The sequence shown here is derived from an EMBL/GenBank/DDBJ whole genome shotgun (WGS) entry which is preliminary data.</text>
</comment>
<proteinExistence type="inferred from homology"/>
<evidence type="ECO:0000256" key="2">
    <source>
        <dbReference type="ARBA" id="ARBA00022980"/>
    </source>
</evidence>
<evidence type="ECO:0000313" key="4">
    <source>
        <dbReference type="EMBL" id="VCW98871.1"/>
    </source>
</evidence>
<dbReference type="PANTHER" id="PTHR48160:SF1">
    <property type="entry name" value="LARGE RIBOSOMAL SUBUNIT PROTEIN EL43"/>
    <property type="match status" value="1"/>
</dbReference>
<dbReference type="Proteomes" id="UP000269945">
    <property type="component" value="Unassembled WGS sequence"/>
</dbReference>
<dbReference type="Gene3D" id="2.20.25.30">
    <property type="match status" value="1"/>
</dbReference>
<dbReference type="GO" id="GO:0003735">
    <property type="term" value="F:structural constituent of ribosome"/>
    <property type="evidence" value="ECO:0007669"/>
    <property type="project" value="InterPro"/>
</dbReference>
<dbReference type="InterPro" id="IPR002674">
    <property type="entry name" value="Ribosomal_eL43"/>
</dbReference>
<dbReference type="AlphaFoldDB" id="A0A9X9Q2Z2"/>
<comment type="similarity">
    <text evidence="1">Belongs to the eukaryotic ribosomal protein eL43 family.</text>
</comment>
<dbReference type="EMBL" id="CYRY02026694">
    <property type="protein sequence ID" value="VCW98871.1"/>
    <property type="molecule type" value="Genomic_DNA"/>
</dbReference>
<dbReference type="InterPro" id="IPR011331">
    <property type="entry name" value="Ribosomal_eL37/eL43"/>
</dbReference>
<dbReference type="SUPFAM" id="SSF57829">
    <property type="entry name" value="Zn-binding ribosomal proteins"/>
    <property type="match status" value="1"/>
</dbReference>
<dbReference type="InterPro" id="IPR011332">
    <property type="entry name" value="Ribosomal_zn-bd"/>
</dbReference>
<dbReference type="Pfam" id="PF01780">
    <property type="entry name" value="Ribosomal_L37ae"/>
    <property type="match status" value="1"/>
</dbReference>
<organism evidence="4 5">
    <name type="scientific">Gulo gulo</name>
    <name type="common">Wolverine</name>
    <name type="synonym">Gluton</name>
    <dbReference type="NCBI Taxonomy" id="48420"/>
    <lineage>
        <taxon>Eukaryota</taxon>
        <taxon>Metazoa</taxon>
        <taxon>Chordata</taxon>
        <taxon>Craniata</taxon>
        <taxon>Vertebrata</taxon>
        <taxon>Euteleostomi</taxon>
        <taxon>Mammalia</taxon>
        <taxon>Eutheria</taxon>
        <taxon>Laurasiatheria</taxon>
        <taxon>Carnivora</taxon>
        <taxon>Caniformia</taxon>
        <taxon>Musteloidea</taxon>
        <taxon>Mustelidae</taxon>
        <taxon>Guloninae</taxon>
        <taxon>Gulo</taxon>
    </lineage>
</organism>
<keyword evidence="3" id="KW-0687">Ribonucleoprotein</keyword>
<protein>
    <submittedName>
        <fullName evidence="4">Uncharacterized protein</fullName>
    </submittedName>
</protein>
<dbReference type="GO" id="GO:0022625">
    <property type="term" value="C:cytosolic large ribosomal subunit"/>
    <property type="evidence" value="ECO:0007669"/>
    <property type="project" value="TreeGrafter"/>
</dbReference>
<evidence type="ECO:0000256" key="3">
    <source>
        <dbReference type="ARBA" id="ARBA00023274"/>
    </source>
</evidence>
<accession>A0A9X9Q2Z2</accession>
<sequence>MPSFSGSFCGKTKTKRQAVGIWHCVSYMKTIAGSTWTYNTTSAVTIKSPIRGLKELKD</sequence>
<reference evidence="4 5" key="1">
    <citation type="submission" date="2018-10" db="EMBL/GenBank/DDBJ databases">
        <authorList>
            <person name="Ekblom R."/>
            <person name="Jareborg N."/>
        </authorList>
    </citation>
    <scope>NUCLEOTIDE SEQUENCE [LARGE SCALE GENOMIC DNA]</scope>
    <source>
        <tissue evidence="4">Muscle</tissue>
    </source>
</reference>